<dbReference type="GO" id="GO:0022857">
    <property type="term" value="F:transmembrane transporter activity"/>
    <property type="evidence" value="ECO:0007669"/>
    <property type="project" value="TreeGrafter"/>
</dbReference>
<accession>A0A087CI24</accession>
<comment type="subcellular location">
    <subcellularLocation>
        <location evidence="1">Cell membrane</location>
        <topology evidence="1">Multi-pass membrane protein</topology>
    </subcellularLocation>
</comment>
<dbReference type="Proteomes" id="UP000029050">
    <property type="component" value="Unassembled WGS sequence"/>
</dbReference>
<dbReference type="GO" id="GO:0005886">
    <property type="term" value="C:plasma membrane"/>
    <property type="evidence" value="ECO:0007669"/>
    <property type="project" value="UniProtKB-SubCell"/>
</dbReference>
<dbReference type="PANTHER" id="PTHR30572:SF4">
    <property type="entry name" value="ABC TRANSPORTER PERMEASE YTRF"/>
    <property type="match status" value="1"/>
</dbReference>
<keyword evidence="5 8" id="KW-0472">Membrane</keyword>
<evidence type="ECO:0000313" key="10">
    <source>
        <dbReference type="EMBL" id="KFI82924.1"/>
    </source>
</evidence>
<evidence type="ECO:0000256" key="6">
    <source>
        <dbReference type="ARBA" id="ARBA00038076"/>
    </source>
</evidence>
<dbReference type="EMBL" id="JGZI01000008">
    <property type="protein sequence ID" value="KFI82924.1"/>
    <property type="molecule type" value="Genomic_DNA"/>
</dbReference>
<keyword evidence="2" id="KW-1003">Cell membrane</keyword>
<feature type="compositionally biased region" description="Low complexity" evidence="7">
    <location>
        <begin position="185"/>
        <end position="204"/>
    </location>
</feature>
<dbReference type="AlphaFoldDB" id="A0A087CI24"/>
<dbReference type="eggNOG" id="COG0577">
    <property type="taxonomic scope" value="Bacteria"/>
</dbReference>
<evidence type="ECO:0000256" key="1">
    <source>
        <dbReference type="ARBA" id="ARBA00004651"/>
    </source>
</evidence>
<reference evidence="10 11" key="1">
    <citation type="submission" date="2014-03" db="EMBL/GenBank/DDBJ databases">
        <title>Genomics of Bifidobacteria.</title>
        <authorList>
            <person name="Ventura M."/>
            <person name="Milani C."/>
            <person name="Lugli G.A."/>
        </authorList>
    </citation>
    <scope>NUCLEOTIDE SEQUENCE [LARGE SCALE GENOMIC DNA]</scope>
    <source>
        <strain evidence="10 11">LMG 21775</strain>
    </source>
</reference>
<feature type="transmembrane region" description="Helical" evidence="8">
    <location>
        <begin position="360"/>
        <end position="384"/>
    </location>
</feature>
<evidence type="ECO:0000256" key="5">
    <source>
        <dbReference type="ARBA" id="ARBA00023136"/>
    </source>
</evidence>
<comment type="caution">
    <text evidence="10">The sequence shown here is derived from an EMBL/GenBank/DDBJ whole genome shotgun (WGS) entry which is preliminary data.</text>
</comment>
<evidence type="ECO:0000256" key="4">
    <source>
        <dbReference type="ARBA" id="ARBA00022989"/>
    </source>
</evidence>
<organism evidence="10 11">
    <name type="scientific">Bifidobacterium psychraerophilum</name>
    <dbReference type="NCBI Taxonomy" id="218140"/>
    <lineage>
        <taxon>Bacteria</taxon>
        <taxon>Bacillati</taxon>
        <taxon>Actinomycetota</taxon>
        <taxon>Actinomycetes</taxon>
        <taxon>Bifidobacteriales</taxon>
        <taxon>Bifidobacteriaceae</taxon>
        <taxon>Bifidobacterium</taxon>
    </lineage>
</organism>
<dbReference type="InterPro" id="IPR050250">
    <property type="entry name" value="Macrolide_Exporter_MacB"/>
</dbReference>
<evidence type="ECO:0000313" key="11">
    <source>
        <dbReference type="Proteomes" id="UP000029050"/>
    </source>
</evidence>
<dbReference type="InterPro" id="IPR003838">
    <property type="entry name" value="ABC3_permease_C"/>
</dbReference>
<proteinExistence type="inferred from homology"/>
<keyword evidence="3 8" id="KW-0812">Transmembrane</keyword>
<gene>
    <name evidence="10" type="ORF">BPSY_0715</name>
</gene>
<keyword evidence="11" id="KW-1185">Reference proteome</keyword>
<keyword evidence="4 8" id="KW-1133">Transmembrane helix</keyword>
<sequence>MKGRRGRFGMGTMTNGRMFTIMILSAVFRRRSRAVMAVIASTVGAATLFCLAAVCIAVPQQMSEDMRSYGANLIVTPVESASSSANGVDAAMVTHTTEMVEAKTPAKVATYRYETVRINSASYIMAGIDSAKVKAINHHWSVQGSWPAPGKVMVGSDVASALGLKIGGDITIAYRAADNGGGASGASASASSSASSTAAPSASSKDGRVSTDILEEGGTSFTVGGIVDTGGSEDEIVYATAADLDKLAGGARGADLIEYSAEASGSALQSIADSINAMTSMGVKAQTVTKINTANSRIITMLQTLFWLVSVVVLVLTFVGVGTTMTSIVSQRRNEIGLRKALGAPSAGVGTEFYAESPMYGLFGGVLGTVLGYGLARVLCAMVFERALPMNWPLAAVSVLCSIFIAVIATIRPVRKASRIDPAVVLREE</sequence>
<feature type="region of interest" description="Disordered" evidence="7">
    <location>
        <begin position="185"/>
        <end position="208"/>
    </location>
</feature>
<comment type="similarity">
    <text evidence="6">Belongs to the ABC-4 integral membrane protein family.</text>
</comment>
<dbReference type="Pfam" id="PF02687">
    <property type="entry name" value="FtsX"/>
    <property type="match status" value="1"/>
</dbReference>
<evidence type="ECO:0000256" key="2">
    <source>
        <dbReference type="ARBA" id="ARBA00022475"/>
    </source>
</evidence>
<evidence type="ECO:0000259" key="9">
    <source>
        <dbReference type="Pfam" id="PF02687"/>
    </source>
</evidence>
<feature type="transmembrane region" description="Helical" evidence="8">
    <location>
        <begin position="305"/>
        <end position="329"/>
    </location>
</feature>
<evidence type="ECO:0000256" key="3">
    <source>
        <dbReference type="ARBA" id="ARBA00022692"/>
    </source>
</evidence>
<dbReference type="STRING" id="218140.BPSY_0715"/>
<evidence type="ECO:0000256" key="7">
    <source>
        <dbReference type="SAM" id="MobiDB-lite"/>
    </source>
</evidence>
<protein>
    <submittedName>
        <fullName evidence="10">Saly-type abc antimicrobial peptide transport system permease component</fullName>
    </submittedName>
</protein>
<name>A0A087CI24_9BIFI</name>
<evidence type="ECO:0000256" key="8">
    <source>
        <dbReference type="SAM" id="Phobius"/>
    </source>
</evidence>
<feature type="domain" description="ABC3 transporter permease C-terminal" evidence="9">
    <location>
        <begin position="308"/>
        <end position="422"/>
    </location>
</feature>
<dbReference type="PANTHER" id="PTHR30572">
    <property type="entry name" value="MEMBRANE COMPONENT OF TRANSPORTER-RELATED"/>
    <property type="match status" value="1"/>
</dbReference>
<feature type="transmembrane region" description="Helical" evidence="8">
    <location>
        <begin position="390"/>
        <end position="411"/>
    </location>
</feature>